<dbReference type="Proteomes" id="UP000323917">
    <property type="component" value="Chromosome"/>
</dbReference>
<dbReference type="AlphaFoldDB" id="A0A5B9QQ25"/>
<dbReference type="EMBL" id="CP042913">
    <property type="protein sequence ID" value="QEG36231.1"/>
    <property type="molecule type" value="Genomic_DNA"/>
</dbReference>
<sequence length="107" mass="12650">MQQQRTLDFETTVMLFPFLRDDVVYQRSQLAKDVSKTLLNELRESLCEEVCSTAQFEVRELLPKMLTEVLEVEIRGLVKRAFIEQLRELANEFREPEDPADWWKGGE</sequence>
<evidence type="ECO:0000313" key="1">
    <source>
        <dbReference type="EMBL" id="QEG36231.1"/>
    </source>
</evidence>
<name>A0A5B9QQ25_9BACT</name>
<protein>
    <submittedName>
        <fullName evidence="1">Uncharacterized protein</fullName>
    </submittedName>
</protein>
<accession>A0A5B9QQ25</accession>
<reference evidence="1 2" key="1">
    <citation type="submission" date="2019-08" db="EMBL/GenBank/DDBJ databases">
        <title>Deep-cultivation of Planctomycetes and their phenomic and genomic characterization uncovers novel biology.</title>
        <authorList>
            <person name="Wiegand S."/>
            <person name="Jogler M."/>
            <person name="Boedeker C."/>
            <person name="Pinto D."/>
            <person name="Vollmers J."/>
            <person name="Rivas-Marin E."/>
            <person name="Kohn T."/>
            <person name="Peeters S.H."/>
            <person name="Heuer A."/>
            <person name="Rast P."/>
            <person name="Oberbeckmann S."/>
            <person name="Bunk B."/>
            <person name="Jeske O."/>
            <person name="Meyerdierks A."/>
            <person name="Storesund J.E."/>
            <person name="Kallscheuer N."/>
            <person name="Luecker S."/>
            <person name="Lage O.M."/>
            <person name="Pohl T."/>
            <person name="Merkel B.J."/>
            <person name="Hornburger P."/>
            <person name="Mueller R.-W."/>
            <person name="Bruemmer F."/>
            <person name="Labrenz M."/>
            <person name="Spormann A.M."/>
            <person name="Op den Camp H."/>
            <person name="Overmann J."/>
            <person name="Amann R."/>
            <person name="Jetten M.S.M."/>
            <person name="Mascher T."/>
            <person name="Medema M.H."/>
            <person name="Devos D.P."/>
            <person name="Kaster A.-K."/>
            <person name="Ovreas L."/>
            <person name="Rohde M."/>
            <person name="Galperin M.Y."/>
            <person name="Jogler C."/>
        </authorList>
    </citation>
    <scope>NUCLEOTIDE SEQUENCE [LARGE SCALE GENOMIC DNA]</scope>
    <source>
        <strain evidence="1 2">Pr1d</strain>
    </source>
</reference>
<dbReference type="KEGG" id="bgok:Pr1d_35430"/>
<organism evidence="1 2">
    <name type="scientific">Bythopirellula goksoeyrii</name>
    <dbReference type="NCBI Taxonomy" id="1400387"/>
    <lineage>
        <taxon>Bacteria</taxon>
        <taxon>Pseudomonadati</taxon>
        <taxon>Planctomycetota</taxon>
        <taxon>Planctomycetia</taxon>
        <taxon>Pirellulales</taxon>
        <taxon>Lacipirellulaceae</taxon>
        <taxon>Bythopirellula</taxon>
    </lineage>
</organism>
<gene>
    <name evidence="1" type="ORF">Pr1d_35430</name>
</gene>
<dbReference type="RefSeq" id="WP_148074607.1">
    <property type="nucleotide sequence ID" value="NZ_CP042913.1"/>
</dbReference>
<proteinExistence type="predicted"/>
<keyword evidence="2" id="KW-1185">Reference proteome</keyword>
<evidence type="ECO:0000313" key="2">
    <source>
        <dbReference type="Proteomes" id="UP000323917"/>
    </source>
</evidence>